<proteinExistence type="inferred from homology"/>
<dbReference type="FunFam" id="3.40.605.10:FF:000004">
    <property type="entry name" value="Aldehyde dehydrogenase"/>
    <property type="match status" value="1"/>
</dbReference>
<evidence type="ECO:0000256" key="3">
    <source>
        <dbReference type="ARBA" id="ARBA00023027"/>
    </source>
</evidence>
<organism evidence="9 14">
    <name type="scientific">Ruthenibacterium lactatiformans</name>
    <dbReference type="NCBI Taxonomy" id="1550024"/>
    <lineage>
        <taxon>Bacteria</taxon>
        <taxon>Bacillati</taxon>
        <taxon>Bacillota</taxon>
        <taxon>Clostridia</taxon>
        <taxon>Eubacteriales</taxon>
        <taxon>Oscillospiraceae</taxon>
        <taxon>Ruthenibacterium</taxon>
    </lineage>
</organism>
<dbReference type="PROSITE" id="PS00070">
    <property type="entry name" value="ALDEHYDE_DEHYDR_CYS"/>
    <property type="match status" value="1"/>
</dbReference>
<dbReference type="EMBL" id="JXXK01000002">
    <property type="protein sequence ID" value="KJF41101.1"/>
    <property type="molecule type" value="Genomic_DNA"/>
</dbReference>
<dbReference type="PIRSF" id="PIRSF036492">
    <property type="entry name" value="ALDH"/>
    <property type="match status" value="1"/>
</dbReference>
<feature type="domain" description="Aldehyde dehydrogenase" evidence="8">
    <location>
        <begin position="2"/>
        <end position="427"/>
    </location>
</feature>
<feature type="active site" evidence="5 6">
    <location>
        <position position="209"/>
    </location>
</feature>
<evidence type="ECO:0000256" key="4">
    <source>
        <dbReference type="PIRNR" id="PIRNR036492"/>
    </source>
</evidence>
<dbReference type="GO" id="GO:0004029">
    <property type="term" value="F:aldehyde dehydrogenase (NAD+) activity"/>
    <property type="evidence" value="ECO:0007669"/>
    <property type="project" value="TreeGrafter"/>
</dbReference>
<evidence type="ECO:0000256" key="5">
    <source>
        <dbReference type="PIRSR" id="PIRSR036492-1"/>
    </source>
</evidence>
<evidence type="ECO:0000259" key="8">
    <source>
        <dbReference type="Pfam" id="PF00171"/>
    </source>
</evidence>
<dbReference type="InterPro" id="IPR029510">
    <property type="entry name" value="Ald_DH_CS_GLU"/>
</dbReference>
<dbReference type="GO" id="GO:0006081">
    <property type="term" value="P:aldehyde metabolic process"/>
    <property type="evidence" value="ECO:0007669"/>
    <property type="project" value="InterPro"/>
</dbReference>
<dbReference type="Proteomes" id="UP000032483">
    <property type="component" value="Unassembled WGS sequence"/>
</dbReference>
<protein>
    <recommendedName>
        <fullName evidence="4">Aldehyde dehydrogenase</fullName>
    </recommendedName>
</protein>
<evidence type="ECO:0000313" key="18">
    <source>
        <dbReference type="Proteomes" id="UP000472755"/>
    </source>
</evidence>
<evidence type="ECO:0000256" key="7">
    <source>
        <dbReference type="RuleBase" id="RU003345"/>
    </source>
</evidence>
<accession>A0A0D8J3I1</accession>
<dbReference type="Proteomes" id="UP000431913">
    <property type="component" value="Unassembled WGS sequence"/>
</dbReference>
<dbReference type="InterPro" id="IPR016160">
    <property type="entry name" value="Ald_DH_CS_CYS"/>
</dbReference>
<evidence type="ECO:0000313" key="12">
    <source>
        <dbReference type="EMBL" id="MTS25682.1"/>
    </source>
</evidence>
<dbReference type="SUPFAM" id="SSF53720">
    <property type="entry name" value="ALDH-like"/>
    <property type="match status" value="1"/>
</dbReference>
<reference evidence="17 18" key="3">
    <citation type="journal article" date="2019" name="Nat. Med.">
        <title>A library of human gut bacterial isolates paired with longitudinal multiomics data enables mechanistic microbiome research.</title>
        <authorList>
            <person name="Poyet M."/>
            <person name="Groussin M."/>
            <person name="Gibbons S.M."/>
            <person name="Avila-Pacheco J."/>
            <person name="Jiang X."/>
            <person name="Kearney S.M."/>
            <person name="Perrotta A.R."/>
            <person name="Berdy B."/>
            <person name="Zhao S."/>
            <person name="Lieberman T.D."/>
            <person name="Swanson P.K."/>
            <person name="Smith M."/>
            <person name="Roesemann S."/>
            <person name="Alexander J.E."/>
            <person name="Rich S.A."/>
            <person name="Livny J."/>
            <person name="Vlamakis H."/>
            <person name="Clish C."/>
            <person name="Bullock K."/>
            <person name="Deik A."/>
            <person name="Scott J."/>
            <person name="Pierce K.A."/>
            <person name="Xavier R.J."/>
            <person name="Alm E.J."/>
        </authorList>
    </citation>
    <scope>NUCLEOTIDE SEQUENCE [LARGE SCALE GENOMIC DNA]</scope>
    <source>
        <strain evidence="12 18">BIOML-A4</strain>
        <strain evidence="13 17">BIOML-A7</strain>
    </source>
</reference>
<sequence>MQIEELVSAQRAFFNTGATKDAAFRRRALAALRQAVTAREADICAALKEDLHKSPFESYMCETGLVLSELTYMEKHLNRLMRARRAKTPLAQFPARSFVVPEPLGVALVMSPWNYPFMLSLDPLVGAIAAGNCAVLKPSAYAPATSRVLKELVESCFAPDHIAVVEGGRAENEALLEQKFDYIFFTGSVAVGRLVMEKAARWLTPVTLELGGKSPCIIDQTADLPLAAKRLAFGKYLNAGQTCVAPDYVLVHRDVHDGLLALLAGEIAAFYGSDPLACPDYGRIVNEKHFHRLMGLMDSGRVVCGGTGSAETLQIAPTVLADVSPDSPVMSEEIFGPVLPVLAYESLDEAVAFVNARPKPLALYLFTTDKAAERRVLRDCSFGGGCINDTIIHLATSDMGFGGVGESGMGSYHGKLSFDTFTHYKSIVKKSNRLDLPVRYQPYTKEKERMLRRVLK</sequence>
<dbReference type="GO" id="GO:0005737">
    <property type="term" value="C:cytoplasm"/>
    <property type="evidence" value="ECO:0007669"/>
    <property type="project" value="TreeGrafter"/>
</dbReference>
<evidence type="ECO:0000256" key="6">
    <source>
        <dbReference type="PROSITE-ProRule" id="PRU10007"/>
    </source>
</evidence>
<dbReference type="FunFam" id="3.40.309.10:FF:000003">
    <property type="entry name" value="Aldehyde dehydrogenase"/>
    <property type="match status" value="1"/>
</dbReference>
<dbReference type="CDD" id="cd07136">
    <property type="entry name" value="ALDH_YwdH-P39616"/>
    <property type="match status" value="1"/>
</dbReference>
<dbReference type="Gene3D" id="3.40.309.10">
    <property type="entry name" value="Aldehyde Dehydrogenase, Chain A, domain 2"/>
    <property type="match status" value="1"/>
</dbReference>
<dbReference type="InterPro" id="IPR016161">
    <property type="entry name" value="Ald_DH/histidinol_DH"/>
</dbReference>
<dbReference type="EMBL" id="VUNJ01000007">
    <property type="protein sequence ID" value="MST92036.1"/>
    <property type="molecule type" value="Genomic_DNA"/>
</dbReference>
<dbReference type="EMBL" id="WMZR01000009">
    <property type="protein sequence ID" value="MTS51593.1"/>
    <property type="molecule type" value="Genomic_DNA"/>
</dbReference>
<evidence type="ECO:0000256" key="1">
    <source>
        <dbReference type="ARBA" id="ARBA00009986"/>
    </source>
</evidence>
<dbReference type="Gene3D" id="3.40.605.10">
    <property type="entry name" value="Aldehyde Dehydrogenase, Chain A, domain 1"/>
    <property type="match status" value="1"/>
</dbReference>
<gene>
    <name evidence="10" type="ORF">ASJ35_12645</name>
    <name evidence="11" type="ORF">FYJ76_08805</name>
    <name evidence="13" type="ORF">GMD52_08565</name>
    <name evidence="12" type="ORF">GMD59_00060</name>
    <name evidence="9" type="ORF">TQ39_02475</name>
</gene>
<dbReference type="Pfam" id="PF00171">
    <property type="entry name" value="Aldedh"/>
    <property type="match status" value="1"/>
</dbReference>
<evidence type="ECO:0000313" key="11">
    <source>
        <dbReference type="EMBL" id="MST92036.1"/>
    </source>
</evidence>
<keyword evidence="2 4" id="KW-0560">Oxidoreductase</keyword>
<dbReference type="Proteomes" id="UP000053433">
    <property type="component" value="Unassembled WGS sequence"/>
</dbReference>
<dbReference type="InterPro" id="IPR016162">
    <property type="entry name" value="Ald_DH_N"/>
</dbReference>
<dbReference type="PROSITE" id="PS00687">
    <property type="entry name" value="ALDEHYDE_DEHYDR_GLU"/>
    <property type="match status" value="1"/>
</dbReference>
<reference evidence="9" key="1">
    <citation type="submission" date="2015-02" db="EMBL/GenBank/DDBJ databases">
        <title>A novel member of the family Ruminococcaceae isolated from human feces.</title>
        <authorList>
            <person name="Shkoporov A.N."/>
            <person name="Chaplin A.V."/>
            <person name="Motuzova O.V."/>
            <person name="Kafarskaia L.I."/>
            <person name="Khokhlova E.V."/>
            <person name="Efimov B.A."/>
        </authorList>
    </citation>
    <scope>NUCLEOTIDE SEQUENCE [LARGE SCALE GENOMIC DNA]</scope>
    <source>
        <strain evidence="9">585-1</strain>
    </source>
</reference>
<dbReference type="PANTHER" id="PTHR43570">
    <property type="entry name" value="ALDEHYDE DEHYDROGENASE"/>
    <property type="match status" value="1"/>
</dbReference>
<accession>A0A0W7TPB4</accession>
<dbReference type="AlphaFoldDB" id="A0A0D8J3I1"/>
<dbReference type="Proteomes" id="UP000472755">
    <property type="component" value="Unassembled WGS sequence"/>
</dbReference>
<keyword evidence="3" id="KW-0520">NAD</keyword>
<dbReference type="Proteomes" id="UP000449193">
    <property type="component" value="Unassembled WGS sequence"/>
</dbReference>
<evidence type="ECO:0000313" key="10">
    <source>
        <dbReference type="EMBL" id="KUE75668.1"/>
    </source>
</evidence>
<evidence type="ECO:0000313" key="14">
    <source>
        <dbReference type="Proteomes" id="UP000032483"/>
    </source>
</evidence>
<evidence type="ECO:0000313" key="9">
    <source>
        <dbReference type="EMBL" id="KJF41101.1"/>
    </source>
</evidence>
<keyword evidence="14" id="KW-1185">Reference proteome</keyword>
<dbReference type="InterPro" id="IPR012394">
    <property type="entry name" value="Aldehyde_DH_NAD(P)"/>
</dbReference>
<dbReference type="EMBL" id="LMUA01000018">
    <property type="protein sequence ID" value="KUE75668.1"/>
    <property type="molecule type" value="Genomic_DNA"/>
</dbReference>
<dbReference type="InterPro" id="IPR015590">
    <property type="entry name" value="Aldehyde_DH_dom"/>
</dbReference>
<evidence type="ECO:0000313" key="13">
    <source>
        <dbReference type="EMBL" id="MTS51593.1"/>
    </source>
</evidence>
<dbReference type="EMBL" id="WMZU01000001">
    <property type="protein sequence ID" value="MTS25682.1"/>
    <property type="molecule type" value="Genomic_DNA"/>
</dbReference>
<reference evidence="10 15" key="2">
    <citation type="submission" date="2015-10" db="EMBL/GenBank/DDBJ databases">
        <title>A novel member of the family Ruminococcaceae isolated from human faeces.</title>
        <authorList>
            <person name="Shkoporov A.N."/>
            <person name="Chaplin A.V."/>
            <person name="Motuzova O.V."/>
            <person name="Kafarskaia L.I."/>
            <person name="Efimov B.A."/>
        </authorList>
    </citation>
    <scope>NUCLEOTIDE SEQUENCE [LARGE SCALE GENOMIC DNA]</scope>
    <source>
        <strain evidence="10 15">668</strain>
    </source>
</reference>
<dbReference type="PATRIC" id="fig|1550024.3.peg.553"/>
<evidence type="ECO:0000313" key="15">
    <source>
        <dbReference type="Proteomes" id="UP000053433"/>
    </source>
</evidence>
<reference evidence="11 16" key="4">
    <citation type="submission" date="2019-08" db="EMBL/GenBank/DDBJ databases">
        <title>In-depth cultivation of the pig gut microbiome towards novel bacterial diversity and tailored functional studies.</title>
        <authorList>
            <person name="Wylensek D."/>
            <person name="Hitch T.C.A."/>
            <person name="Clavel T."/>
        </authorList>
    </citation>
    <scope>NUCLEOTIDE SEQUENCE [LARGE SCALE GENOMIC DNA]</scope>
    <source>
        <strain evidence="11 16">WCA3-601-WT-6J</strain>
    </source>
</reference>
<evidence type="ECO:0000313" key="16">
    <source>
        <dbReference type="Proteomes" id="UP000431913"/>
    </source>
</evidence>
<name>A0A0D8J3I1_9FIRM</name>
<evidence type="ECO:0000256" key="2">
    <source>
        <dbReference type="ARBA" id="ARBA00023002"/>
    </source>
</evidence>
<dbReference type="InterPro" id="IPR016163">
    <property type="entry name" value="Ald_DH_C"/>
</dbReference>
<feature type="active site" evidence="5">
    <location>
        <position position="243"/>
    </location>
</feature>
<comment type="caution">
    <text evidence="9">The sequence shown here is derived from an EMBL/GenBank/DDBJ whole genome shotgun (WGS) entry which is preliminary data.</text>
</comment>
<dbReference type="PANTHER" id="PTHR43570:SF16">
    <property type="entry name" value="ALDEHYDE DEHYDROGENASE TYPE III, ISOFORM Q"/>
    <property type="match status" value="1"/>
</dbReference>
<evidence type="ECO:0000313" key="17">
    <source>
        <dbReference type="Proteomes" id="UP000449193"/>
    </source>
</evidence>
<comment type="similarity">
    <text evidence="1 4 7">Belongs to the aldehyde dehydrogenase family.</text>
</comment>